<dbReference type="InterPro" id="IPR023455">
    <property type="entry name" value="Dihydroorotate_DHASE_ETsu"/>
</dbReference>
<keyword evidence="2 11" id="KW-0813">Transport</keyword>
<evidence type="ECO:0000256" key="2">
    <source>
        <dbReference type="ARBA" id="ARBA00022448"/>
    </source>
</evidence>
<dbReference type="Gene3D" id="3.40.50.80">
    <property type="entry name" value="Nucleotide-binding domain of ferredoxin-NADP reductase (FNR) module"/>
    <property type="match status" value="1"/>
</dbReference>
<evidence type="ECO:0000256" key="5">
    <source>
        <dbReference type="ARBA" id="ARBA00022723"/>
    </source>
</evidence>
<dbReference type="EMBL" id="FP565575">
    <property type="protein sequence ID" value="CBE69193.1"/>
    <property type="molecule type" value="Genomic_DNA"/>
</dbReference>
<dbReference type="Gene3D" id="2.40.30.10">
    <property type="entry name" value="Translation factors"/>
    <property type="match status" value="1"/>
</dbReference>
<dbReference type="SUPFAM" id="SSF52343">
    <property type="entry name" value="Ferredoxin reductase-like, C-terminal NADP-linked domain"/>
    <property type="match status" value="1"/>
</dbReference>
<comment type="pathway">
    <text evidence="11">Pyrimidine metabolism; UMP biosynthesis via de novo pathway; orotate from (S)-dihydroorotate (NAD(+) route): step 1/1.</text>
</comment>
<dbReference type="GO" id="GO:0044205">
    <property type="term" value="P:'de novo' UMP biosynthetic process"/>
    <property type="evidence" value="ECO:0007669"/>
    <property type="project" value="UniProtKB-UniRule"/>
</dbReference>
<dbReference type="Pfam" id="PF10418">
    <property type="entry name" value="DHODB_Fe-S_bind"/>
    <property type="match status" value="1"/>
</dbReference>
<organism evidence="15 16">
    <name type="scientific">Methylomirabilis oxygeniifera</name>
    <dbReference type="NCBI Taxonomy" id="671143"/>
    <lineage>
        <taxon>Bacteria</taxon>
        <taxon>Candidatus Methylomirabilota</taxon>
        <taxon>Candidatus Methylomirabilia</taxon>
        <taxon>Candidatus Methylomirabilales</taxon>
        <taxon>Candidatus Methylomirabilaceae</taxon>
        <taxon>Candidatus Methylomirabilis</taxon>
    </lineage>
</organism>
<dbReference type="GO" id="GO:0046872">
    <property type="term" value="F:metal ion binding"/>
    <property type="evidence" value="ECO:0007669"/>
    <property type="project" value="UniProtKB-KW"/>
</dbReference>
<dbReference type="PROSITE" id="PS51384">
    <property type="entry name" value="FAD_FR"/>
    <property type="match status" value="1"/>
</dbReference>
<dbReference type="UniPathway" id="UPA00070">
    <property type="reaction ID" value="UER00945"/>
</dbReference>
<evidence type="ECO:0000256" key="6">
    <source>
        <dbReference type="ARBA" id="ARBA00022827"/>
    </source>
</evidence>
<dbReference type="Gene3D" id="2.10.240.10">
    <property type="entry name" value="Dihydroorotate dehydrogenase, electron transfer subunit"/>
    <property type="match status" value="1"/>
</dbReference>
<keyword evidence="10 11" id="KW-0411">Iron-sulfur</keyword>
<dbReference type="PIRSF" id="PIRSF006816">
    <property type="entry name" value="Cyc3_hyd_g"/>
    <property type="match status" value="1"/>
</dbReference>
<dbReference type="AlphaFoldDB" id="D5MHG1"/>
<dbReference type="InterPro" id="IPR017938">
    <property type="entry name" value="Riboflavin_synthase-like_b-brl"/>
</dbReference>
<dbReference type="InterPro" id="IPR037117">
    <property type="entry name" value="Dihydroorotate_DH_ele_sf"/>
</dbReference>
<dbReference type="GO" id="GO:0051537">
    <property type="term" value="F:2 iron, 2 sulfur cluster binding"/>
    <property type="evidence" value="ECO:0007669"/>
    <property type="project" value="UniProtKB-KW"/>
</dbReference>
<comment type="function">
    <text evidence="11">Responsible for channeling the electrons from the oxidation of dihydroorotate from the FMN redox center in the PyrD type B subunit to the ultimate electron acceptor NAD(+).</text>
</comment>
<keyword evidence="6 11" id="KW-0274">FAD</keyword>
<evidence type="ECO:0000313" key="16">
    <source>
        <dbReference type="Proteomes" id="UP000006898"/>
    </source>
</evidence>
<dbReference type="HAMAP" id="MF_01211">
    <property type="entry name" value="DHODB_Fe_S_bind"/>
    <property type="match status" value="1"/>
</dbReference>
<reference evidence="15 16" key="1">
    <citation type="journal article" date="2010" name="Nature">
        <title>Nitrite-driven anaerobic methane oxidation by oxygenic bacteria.</title>
        <authorList>
            <person name="Ettwig K.F."/>
            <person name="Butler M.K."/>
            <person name="Le Paslier D."/>
            <person name="Pelletier E."/>
            <person name="Mangenot S."/>
            <person name="Kuypers M.M.M."/>
            <person name="Schreiber F."/>
            <person name="Dutilh B.E."/>
            <person name="Zedelius J."/>
            <person name="de Beer D."/>
            <person name="Gloerich J."/>
            <person name="Wessels H.J.C.T."/>
            <person name="van Allen T."/>
            <person name="Luesken F."/>
            <person name="Wu M."/>
            <person name="van de Pas-Schoonen K.T."/>
            <person name="Op den Camp H.J.M."/>
            <person name="Janssen-Megens E.M."/>
            <person name="Francoijs K-J."/>
            <person name="Stunnenberg H."/>
            <person name="Weissenbach J."/>
            <person name="Jetten M.S.M."/>
            <person name="Strous M."/>
        </authorList>
    </citation>
    <scope>NUCLEOTIDE SEQUENCE [LARGE SCALE GENOMIC DNA]</scope>
</reference>
<proteinExistence type="inferred from homology"/>
<sequence length="326" mass="34933">MVVASECHVEVVANKQIAPGYFSMRLAGPACLTRFRPGQFLMLGWTDGQDPLLPRAMSIRRVREVQGSKFKVQVVEPQTRNPKPETWIAEVEILYKVCGKGTTLLAATRPGRSLRLLGPLGNGFEVPRKVTSAVLIAGGIGAPPIAALAQALAARRAARGTKMAVFLGGRSKTDLLCVPDFRQAGATVYVATEDGSAGHKGLITEPLEEFLSTSHFAPNPKSPCSPLLKRGAGGIYACGPHPMLSAIAPIAERYNLPYQASMEANMACGFGACMGCVVPVKEDDRGRAYRLVCKDGPVFDGHEVLWSNSSIPSVRSTDQTDQIDRT</sequence>
<dbReference type="InterPro" id="IPR017927">
    <property type="entry name" value="FAD-bd_FR_type"/>
</dbReference>
<accession>D5MHG1</accession>
<dbReference type="GO" id="GO:0050660">
    <property type="term" value="F:flavin adenine dinucleotide binding"/>
    <property type="evidence" value="ECO:0007669"/>
    <property type="project" value="InterPro"/>
</dbReference>
<keyword evidence="9 11" id="KW-0408">Iron</keyword>
<dbReference type="CDD" id="cd06218">
    <property type="entry name" value="DHOD_e_trans"/>
    <property type="match status" value="1"/>
</dbReference>
<dbReference type="PANTHER" id="PTHR43513:SF3">
    <property type="entry name" value="DIHYDROOROTATE DEHYDROGENASE B (NAD(+)), ELECTRON TRANSFER SUBUNIT-RELATED"/>
    <property type="match status" value="1"/>
</dbReference>
<feature type="binding site" evidence="11 13">
    <location>
        <position position="273"/>
    </location>
    <ligand>
        <name>[2Fe-2S] cluster</name>
        <dbReference type="ChEBI" id="CHEBI:190135"/>
    </ligand>
</feature>
<keyword evidence="8 11" id="KW-0249">Electron transport</keyword>
<comment type="subunit">
    <text evidence="11">Heterotetramer of 2 PyrK and 2 PyrD type B subunits.</text>
</comment>
<feature type="binding site" evidence="11 12">
    <location>
        <begin position="101"/>
        <end position="102"/>
    </location>
    <ligand>
        <name>FAD</name>
        <dbReference type="ChEBI" id="CHEBI:57692"/>
    </ligand>
</feature>
<dbReference type="KEGG" id="mox:DAMO_2143"/>
<gene>
    <name evidence="11" type="primary">pyrK</name>
    <name evidence="15" type="ORF">DAMO_2143</name>
</gene>
<dbReference type="InterPro" id="IPR019480">
    <property type="entry name" value="Dihydroorotate_DH_Fe-S-bd"/>
</dbReference>
<evidence type="ECO:0000256" key="8">
    <source>
        <dbReference type="ARBA" id="ARBA00022982"/>
    </source>
</evidence>
<evidence type="ECO:0000256" key="9">
    <source>
        <dbReference type="ARBA" id="ARBA00023004"/>
    </source>
</evidence>
<dbReference type="SUPFAM" id="SSF63380">
    <property type="entry name" value="Riboflavin synthase domain-like"/>
    <property type="match status" value="1"/>
</dbReference>
<evidence type="ECO:0000313" key="15">
    <source>
        <dbReference type="EMBL" id="CBE69193.1"/>
    </source>
</evidence>
<evidence type="ECO:0000256" key="12">
    <source>
        <dbReference type="PIRSR" id="PIRSR006816-1"/>
    </source>
</evidence>
<protein>
    <recommendedName>
        <fullName evidence="11">Dihydroorotate dehydrogenase B (NAD(+)), electron transfer subunit</fullName>
    </recommendedName>
    <alternativeName>
        <fullName evidence="11">Dihydroorotate oxidase B, electron transfer subunit</fullName>
    </alternativeName>
</protein>
<evidence type="ECO:0000256" key="4">
    <source>
        <dbReference type="ARBA" id="ARBA00022714"/>
    </source>
</evidence>
<dbReference type="GO" id="GO:0016491">
    <property type="term" value="F:oxidoreductase activity"/>
    <property type="evidence" value="ECO:0007669"/>
    <property type="project" value="InterPro"/>
</dbReference>
<feature type="binding site" evidence="11 13">
    <location>
        <position position="293"/>
    </location>
    <ligand>
        <name>[2Fe-2S] cluster</name>
        <dbReference type="ChEBI" id="CHEBI:190135"/>
    </ligand>
</feature>
<keyword evidence="3 11" id="KW-0285">Flavoprotein</keyword>
<dbReference type="InterPro" id="IPR039261">
    <property type="entry name" value="FNR_nucleotide-bd"/>
</dbReference>
<feature type="domain" description="FAD-binding FR-type" evidence="14">
    <location>
        <begin position="4"/>
        <end position="126"/>
    </location>
</feature>
<dbReference type="InterPro" id="IPR001433">
    <property type="entry name" value="OxRdtase_FAD/NAD-bd"/>
</dbReference>
<feature type="binding site" evidence="11 13">
    <location>
        <position position="268"/>
    </location>
    <ligand>
        <name>[2Fe-2S] cluster</name>
        <dbReference type="ChEBI" id="CHEBI:190135"/>
    </ligand>
</feature>
<evidence type="ECO:0000256" key="13">
    <source>
        <dbReference type="PIRSR" id="PIRSR006816-2"/>
    </source>
</evidence>
<feature type="binding site" evidence="11 13">
    <location>
        <position position="276"/>
    </location>
    <ligand>
        <name>[2Fe-2S] cluster</name>
        <dbReference type="ChEBI" id="CHEBI:190135"/>
    </ligand>
</feature>
<evidence type="ECO:0000259" key="14">
    <source>
        <dbReference type="PROSITE" id="PS51384"/>
    </source>
</evidence>
<comment type="cofactor">
    <cofactor evidence="13">
        <name>[2Fe-2S] cluster</name>
        <dbReference type="ChEBI" id="CHEBI:190135"/>
    </cofactor>
    <text evidence="13">Binds 1 [2Fe-2S] cluster per subunit.</text>
</comment>
<dbReference type="STRING" id="671143.DAMO_2143"/>
<comment type="cofactor">
    <cofactor evidence="11 12">
        <name>FAD</name>
        <dbReference type="ChEBI" id="CHEBI:57692"/>
    </cofactor>
    <text evidence="11 12">Binds 1 FAD per subunit.</text>
</comment>
<keyword evidence="5 11" id="KW-0479">Metal-binding</keyword>
<evidence type="ECO:0000256" key="11">
    <source>
        <dbReference type="HAMAP-Rule" id="MF_01211"/>
    </source>
</evidence>
<dbReference type="Proteomes" id="UP000006898">
    <property type="component" value="Chromosome"/>
</dbReference>
<dbReference type="GO" id="GO:0009055">
    <property type="term" value="F:electron transfer activity"/>
    <property type="evidence" value="ECO:0007669"/>
    <property type="project" value="UniProtKB-UniRule"/>
</dbReference>
<keyword evidence="7 11" id="KW-0665">Pyrimidine biosynthesis</keyword>
<dbReference type="Pfam" id="PF00175">
    <property type="entry name" value="NAD_binding_1"/>
    <property type="match status" value="1"/>
</dbReference>
<dbReference type="InterPro" id="IPR012165">
    <property type="entry name" value="Cyt_c3_hydrogenase_gsu"/>
</dbReference>
<dbReference type="HOGENOM" id="CLU_003827_1_2_0"/>
<evidence type="ECO:0000256" key="7">
    <source>
        <dbReference type="ARBA" id="ARBA00022975"/>
    </source>
</evidence>
<name>D5MHG1_METO1</name>
<dbReference type="PATRIC" id="fig|671143.5.peg.1892"/>
<evidence type="ECO:0000256" key="10">
    <source>
        <dbReference type="ARBA" id="ARBA00023014"/>
    </source>
</evidence>
<evidence type="ECO:0000256" key="1">
    <source>
        <dbReference type="ARBA" id="ARBA00006422"/>
    </source>
</evidence>
<dbReference type="eggNOG" id="COG0543">
    <property type="taxonomic scope" value="Bacteria"/>
</dbReference>
<dbReference type="InterPro" id="IPR050353">
    <property type="entry name" value="PyrK_electron_transfer"/>
</dbReference>
<comment type="caution">
    <text evidence="11">Lacks conserved residue(s) required for the propagation of feature annotation.</text>
</comment>
<comment type="similarity">
    <text evidence="1 11">Belongs to the PyrK family.</text>
</comment>
<dbReference type="PANTHER" id="PTHR43513">
    <property type="entry name" value="DIHYDROOROTATE DEHYDROGENASE B (NAD(+)), ELECTRON TRANSFER SUBUNIT"/>
    <property type="match status" value="1"/>
</dbReference>
<keyword evidence="4 11" id="KW-0001">2Fe-2S</keyword>
<comment type="cofactor">
    <cofactor evidence="11">
        <name>[2Fe-2S] cluster</name>
        <dbReference type="ChEBI" id="CHEBI:190135"/>
    </cofactor>
    <text evidence="11">Binds 1 [2Fe-2S] cluster per subunit.</text>
</comment>
<evidence type="ECO:0000256" key="3">
    <source>
        <dbReference type="ARBA" id="ARBA00022630"/>
    </source>
</evidence>